<dbReference type="InterPro" id="IPR036322">
    <property type="entry name" value="WD40_repeat_dom_sf"/>
</dbReference>
<evidence type="ECO:0000256" key="1">
    <source>
        <dbReference type="ARBA" id="ARBA00004123"/>
    </source>
</evidence>
<comment type="catalytic activity">
    <reaction evidence="18">
        <text>S-ubiquitinyl-[E2 ubiquitin-conjugating enzyme]-L-cysteine + [acceptor protein]-L-lysine = [E2 ubiquitin-conjugating enzyme]-L-cysteine + N(6)-ubiquitinyl-[acceptor protein]-L-lysine.</text>
        <dbReference type="EC" id="2.3.2.27"/>
    </reaction>
</comment>
<dbReference type="InterPro" id="IPR003613">
    <property type="entry name" value="Ubox_domain"/>
</dbReference>
<dbReference type="GO" id="GO:0008270">
    <property type="term" value="F:zinc ion binding"/>
    <property type="evidence" value="ECO:0007669"/>
    <property type="project" value="UniProtKB-KW"/>
</dbReference>
<comment type="pathway">
    <text evidence="2 18">Protein modification; protein ubiquitination.</text>
</comment>
<dbReference type="Gene3D" id="2.130.10.10">
    <property type="entry name" value="YVTN repeat-like/Quinoprotein amine dehydrogenase"/>
    <property type="match status" value="1"/>
</dbReference>
<proteinExistence type="inferred from homology"/>
<evidence type="ECO:0000256" key="15">
    <source>
        <dbReference type="ARBA" id="ARBA00023204"/>
    </source>
</evidence>
<evidence type="ECO:0000256" key="18">
    <source>
        <dbReference type="RuleBase" id="RU367101"/>
    </source>
</evidence>
<keyword evidence="6 18" id="KW-0808">Transferase</keyword>
<evidence type="ECO:0000313" key="23">
    <source>
        <dbReference type="EMBL" id="GAO45841.1"/>
    </source>
</evidence>
<dbReference type="PROSITE" id="PS51698">
    <property type="entry name" value="U_BOX"/>
    <property type="match status" value="1"/>
</dbReference>
<evidence type="ECO:0000256" key="3">
    <source>
        <dbReference type="ARBA" id="ARBA00006388"/>
    </source>
</evidence>
<dbReference type="GO" id="GO:0071006">
    <property type="term" value="C:U2-type catalytic step 1 spliceosome"/>
    <property type="evidence" value="ECO:0007669"/>
    <property type="project" value="TreeGrafter"/>
</dbReference>
<feature type="domain" description="U-box" evidence="22">
    <location>
        <begin position="1"/>
        <end position="72"/>
    </location>
</feature>
<accession>A0A0E9N7Z4</accession>
<organism evidence="23 24">
    <name type="scientific">Saitoella complicata (strain BCRC 22490 / CBS 7301 / JCM 7358 / NBRC 10748 / NRRL Y-17804)</name>
    <dbReference type="NCBI Taxonomy" id="698492"/>
    <lineage>
        <taxon>Eukaryota</taxon>
        <taxon>Fungi</taxon>
        <taxon>Dikarya</taxon>
        <taxon>Ascomycota</taxon>
        <taxon>Taphrinomycotina</taxon>
        <taxon>Taphrinomycotina incertae sedis</taxon>
        <taxon>Saitoella</taxon>
    </lineage>
</organism>
<keyword evidence="14 18" id="KW-0508">mRNA splicing</keyword>
<keyword evidence="5 18" id="KW-0507">mRNA processing</keyword>
<gene>
    <name evidence="23" type="ORF">G7K_0090-t1</name>
</gene>
<dbReference type="InterPro" id="IPR017907">
    <property type="entry name" value="Znf_RING_CS"/>
</dbReference>
<dbReference type="GO" id="GO:0006281">
    <property type="term" value="P:DNA repair"/>
    <property type="evidence" value="ECO:0007669"/>
    <property type="project" value="UniProtKB-KW"/>
</dbReference>
<dbReference type="SMART" id="SM00504">
    <property type="entry name" value="Ubox"/>
    <property type="match status" value="1"/>
</dbReference>
<comment type="function">
    <text evidence="18">Ubiquitin-protein ligase which is mainly involved pre-mRNA splicing and DNA repair. Required for pre-mRNA splicing as component of the spliceosome.</text>
</comment>
<feature type="region of interest" description="Disordered" evidence="20">
    <location>
        <begin position="508"/>
        <end position="529"/>
    </location>
</feature>
<keyword evidence="16 18" id="KW-0539">Nucleus</keyword>
<comment type="caution">
    <text evidence="23">The sequence shown here is derived from an EMBL/GenBank/DDBJ whole genome shotgun (WGS) entry which is preliminary data.</text>
</comment>
<dbReference type="PANTHER" id="PTHR43995:SF1">
    <property type="entry name" value="PRE-MRNA-PROCESSING FACTOR 19"/>
    <property type="match status" value="1"/>
</dbReference>
<evidence type="ECO:0000256" key="9">
    <source>
        <dbReference type="ARBA" id="ARBA00022737"/>
    </source>
</evidence>
<dbReference type="InterPro" id="IPR038959">
    <property type="entry name" value="Prp19"/>
</dbReference>
<comment type="similarity">
    <text evidence="3 18">Belongs to the WD repeat PRP19 family.</text>
</comment>
<dbReference type="InterPro" id="IPR024977">
    <property type="entry name" value="Apc4-like_WD40_dom"/>
</dbReference>
<evidence type="ECO:0000256" key="14">
    <source>
        <dbReference type="ARBA" id="ARBA00023187"/>
    </source>
</evidence>
<keyword evidence="8 18" id="KW-0747">Spliceosome</keyword>
<dbReference type="PROSITE" id="PS00518">
    <property type="entry name" value="ZF_RING_1"/>
    <property type="match status" value="1"/>
</dbReference>
<evidence type="ECO:0000256" key="11">
    <source>
        <dbReference type="ARBA" id="ARBA00022771"/>
    </source>
</evidence>
<reference evidence="23 24" key="3">
    <citation type="journal article" date="2015" name="Genome Announc.">
        <title>Draft Genome Sequence of the Archiascomycetous Yeast Saitoella complicata.</title>
        <authorList>
            <person name="Yamauchi K."/>
            <person name="Kondo S."/>
            <person name="Hamamoto M."/>
            <person name="Takahashi Y."/>
            <person name="Ogura Y."/>
            <person name="Hayashi T."/>
            <person name="Nishida H."/>
        </authorList>
    </citation>
    <scope>NUCLEOTIDE SEQUENCE [LARGE SCALE GENOMIC DNA]</scope>
    <source>
        <strain evidence="23 24">NRRL Y-17804</strain>
    </source>
</reference>
<comment type="subcellular location">
    <subcellularLocation>
        <location evidence="1 18">Nucleus</location>
    </subcellularLocation>
</comment>
<evidence type="ECO:0000256" key="8">
    <source>
        <dbReference type="ARBA" id="ARBA00022728"/>
    </source>
</evidence>
<dbReference type="PROSITE" id="PS50089">
    <property type="entry name" value="ZF_RING_2"/>
    <property type="match status" value="1"/>
</dbReference>
<dbReference type="InterPro" id="IPR001680">
    <property type="entry name" value="WD40_rpt"/>
</dbReference>
<keyword evidence="12 18" id="KW-0833">Ubl conjugation pathway</keyword>
<dbReference type="FunFam" id="3.30.40.10:FF:000027">
    <property type="entry name" value="Pre-mRNA-processing factor 19, putative"/>
    <property type="match status" value="1"/>
</dbReference>
<dbReference type="InterPro" id="IPR013083">
    <property type="entry name" value="Znf_RING/FYVE/PHD"/>
</dbReference>
<evidence type="ECO:0000259" key="21">
    <source>
        <dbReference type="PROSITE" id="PS50089"/>
    </source>
</evidence>
<reference evidence="23 24" key="1">
    <citation type="journal article" date="2011" name="J. Gen. Appl. Microbiol.">
        <title>Draft genome sequencing of the enigmatic yeast Saitoella complicata.</title>
        <authorList>
            <person name="Nishida H."/>
            <person name="Hamamoto M."/>
            <person name="Sugiyama J."/>
        </authorList>
    </citation>
    <scope>NUCLEOTIDE SEQUENCE [LARGE SCALE GENOMIC DNA]</scope>
    <source>
        <strain evidence="23 24">NRRL Y-17804</strain>
    </source>
</reference>
<keyword evidence="13" id="KW-0862">Zinc</keyword>
<dbReference type="AlphaFoldDB" id="A0A0E9N7Z4"/>
<dbReference type="SUPFAM" id="SSF50978">
    <property type="entry name" value="WD40 repeat-like"/>
    <property type="match status" value="1"/>
</dbReference>
<dbReference type="GO" id="GO:0061630">
    <property type="term" value="F:ubiquitin protein ligase activity"/>
    <property type="evidence" value="ECO:0007669"/>
    <property type="project" value="UniProtKB-UniRule"/>
</dbReference>
<dbReference type="SMART" id="SM00320">
    <property type="entry name" value="WD40"/>
    <property type="match status" value="5"/>
</dbReference>
<evidence type="ECO:0000256" key="20">
    <source>
        <dbReference type="SAM" id="MobiDB-lite"/>
    </source>
</evidence>
<evidence type="ECO:0000256" key="5">
    <source>
        <dbReference type="ARBA" id="ARBA00022664"/>
    </source>
</evidence>
<dbReference type="GO" id="GO:0000974">
    <property type="term" value="C:Prp19 complex"/>
    <property type="evidence" value="ECO:0007669"/>
    <property type="project" value="UniProtKB-UniRule"/>
</dbReference>
<evidence type="ECO:0000256" key="7">
    <source>
        <dbReference type="ARBA" id="ARBA00022723"/>
    </source>
</evidence>
<dbReference type="GO" id="GO:0005737">
    <property type="term" value="C:cytoplasm"/>
    <property type="evidence" value="ECO:0007669"/>
    <property type="project" value="TreeGrafter"/>
</dbReference>
<dbReference type="Pfam" id="PF12894">
    <property type="entry name" value="ANAPC4_WD40"/>
    <property type="match status" value="1"/>
</dbReference>
<protein>
    <recommendedName>
        <fullName evidence="18">Pre-mRNA-processing factor 19</fullName>
        <ecNumber evidence="18">2.3.2.27</ecNumber>
    </recommendedName>
</protein>
<dbReference type="EMBL" id="BACD03000001">
    <property type="protein sequence ID" value="GAO45841.1"/>
    <property type="molecule type" value="Genomic_DNA"/>
</dbReference>
<evidence type="ECO:0000313" key="24">
    <source>
        <dbReference type="Proteomes" id="UP000033140"/>
    </source>
</evidence>
<keyword evidence="4" id="KW-0853">WD repeat</keyword>
<feature type="compositionally biased region" description="Low complexity" evidence="20">
    <location>
        <begin position="514"/>
        <end position="529"/>
    </location>
</feature>
<keyword evidence="24" id="KW-1185">Reference proteome</keyword>
<keyword evidence="10 18" id="KW-0227">DNA damage</keyword>
<keyword evidence="19" id="KW-0175">Coiled coil</keyword>
<dbReference type="InterPro" id="IPR013915">
    <property type="entry name" value="Prp19_cc"/>
</dbReference>
<dbReference type="CDD" id="cd16656">
    <property type="entry name" value="RING-Ubox_PRP19"/>
    <property type="match status" value="1"/>
</dbReference>
<dbReference type="Gene3D" id="3.30.40.10">
    <property type="entry name" value="Zinc/RING finger domain, C3HC4 (zinc finger)"/>
    <property type="match status" value="1"/>
</dbReference>
<keyword evidence="9" id="KW-0677">Repeat</keyword>
<name>A0A0E9N7Z4_SAICN</name>
<evidence type="ECO:0000256" key="19">
    <source>
        <dbReference type="SAM" id="Coils"/>
    </source>
</evidence>
<evidence type="ECO:0000256" key="12">
    <source>
        <dbReference type="ARBA" id="ARBA00022786"/>
    </source>
</evidence>
<keyword evidence="15 18" id="KW-0234">DNA repair</keyword>
<evidence type="ECO:0000256" key="2">
    <source>
        <dbReference type="ARBA" id="ARBA00004906"/>
    </source>
</evidence>
<evidence type="ECO:0000256" key="10">
    <source>
        <dbReference type="ARBA" id="ARBA00022763"/>
    </source>
</evidence>
<dbReference type="GO" id="GO:0070534">
    <property type="term" value="P:protein K63-linked ubiquitination"/>
    <property type="evidence" value="ECO:0007669"/>
    <property type="project" value="UniProtKB-UniRule"/>
</dbReference>
<dbReference type="UniPathway" id="UPA00143"/>
<keyword evidence="11 17" id="KW-0863">Zinc-finger</keyword>
<dbReference type="PANTHER" id="PTHR43995">
    <property type="entry name" value="PRE-MRNA-PROCESSING FACTOR 19"/>
    <property type="match status" value="1"/>
</dbReference>
<dbReference type="EC" id="2.3.2.27" evidence="18"/>
<dbReference type="STRING" id="698492.A0A0E9N7Z4"/>
<dbReference type="Proteomes" id="UP000033140">
    <property type="component" value="Unassembled WGS sequence"/>
</dbReference>
<dbReference type="Pfam" id="PF08606">
    <property type="entry name" value="Prp19"/>
    <property type="match status" value="1"/>
</dbReference>
<dbReference type="InterPro" id="IPR015943">
    <property type="entry name" value="WD40/YVTN_repeat-like_dom_sf"/>
</dbReference>
<evidence type="ECO:0000256" key="13">
    <source>
        <dbReference type="ARBA" id="ARBA00022833"/>
    </source>
</evidence>
<feature type="coiled-coil region" evidence="19">
    <location>
        <begin position="110"/>
        <end position="137"/>
    </location>
</feature>
<feature type="domain" description="RING-type" evidence="21">
    <location>
        <begin position="770"/>
        <end position="826"/>
    </location>
</feature>
<evidence type="ECO:0000259" key="22">
    <source>
        <dbReference type="PROSITE" id="PS51698"/>
    </source>
</evidence>
<dbReference type="GO" id="GO:0000398">
    <property type="term" value="P:mRNA splicing, via spliceosome"/>
    <property type="evidence" value="ECO:0007669"/>
    <property type="project" value="InterPro"/>
</dbReference>
<sequence length="844" mass="91168">MSMVCALSGEVPQFPVISSKSGAVFEKHLIESYIAENGKDPLSGEALTPEDLIEVKSSKIVRPRPPNVTSIPALLSVFQQEWDALALETYTLREQLATTRQELSTALYQNDAATRVVARLMKERDEARDALAKINISGRPAASANGGDAMDVDEKPAAVPASVVKKIEETHGDLSAKRKKRKVPADWTTAEIVAAFETTVSTDVIAPMTKCLALDATGTIAIVGGGSHAVLLNVKDQATLNELKEAGSIADAVWSGPTPVTAATNGIIRTWNQDGSVEKTIDPDMGQVVSVALHPSRDFLAAVAKNGTWALCDLQSGETVAKITSSDEFTVARFHPDGQLLGVGTSEGGVQIYDVRTGQVMASVNTNGGAITSLHFSENGYWLAVSSATDKKARLVDLRTASVTKEFDGPGKISTVRWDLSGQFLAFAGDEGVIVQQYVKREKSWREIKRFDRAATVVEWGARAEQLITGGAEGVLTVYATTDSFTYTCMAQVRANAVATPLLTDGPLQRLQPTTTSSPSIDNSSTSSETTHIASHLSWTVKTEEILPQVVYIVIPGRPAIDVIDLTGDSPPQRHAVPVSRRSVPPPQHEIIDVDALPDRPPHPQHRLADLPQEVRNQLILAALREEPPFHQPQRQQRPPQELFFEDRLIMGNPNGQARHQHIAQATTANGNRIGGGIFRNVQHRAAEGLMNALANLARPTGESTGRHQFRAARQHPYAMPNLNYGMATTGLLGVEEPVNPYAGDFKYRAPPPPREGFTRAPVEDKSLICASCDNELRGSGEQDPGNAEGRGEGKGGVWIGRCGHAYCGDCVQKIKTKKLPGTCPVEGCTKRLNQKSGMWEVYI</sequence>
<evidence type="ECO:0000256" key="17">
    <source>
        <dbReference type="PROSITE-ProRule" id="PRU00175"/>
    </source>
</evidence>
<evidence type="ECO:0000256" key="6">
    <source>
        <dbReference type="ARBA" id="ARBA00022679"/>
    </source>
</evidence>
<reference evidence="23 24" key="2">
    <citation type="journal article" date="2014" name="J. Gen. Appl. Microbiol.">
        <title>The early diverging ascomycetous budding yeast Saitoella complicata has three histone deacetylases belonging to the Clr6, Hos2, and Rpd3 lineages.</title>
        <authorList>
            <person name="Nishida H."/>
            <person name="Matsumoto T."/>
            <person name="Kondo S."/>
            <person name="Hamamoto M."/>
            <person name="Yoshikawa H."/>
        </authorList>
    </citation>
    <scope>NUCLEOTIDE SEQUENCE [LARGE SCALE GENOMIC DNA]</scope>
    <source>
        <strain evidence="23 24">NRRL Y-17804</strain>
    </source>
</reference>
<keyword evidence="7" id="KW-0479">Metal-binding</keyword>
<comment type="subunit">
    <text evidence="18">Homotetramer.</text>
</comment>
<evidence type="ECO:0000256" key="16">
    <source>
        <dbReference type="ARBA" id="ARBA00023242"/>
    </source>
</evidence>
<dbReference type="InterPro" id="IPR001841">
    <property type="entry name" value="Znf_RING"/>
</dbReference>
<evidence type="ECO:0000256" key="4">
    <source>
        <dbReference type="ARBA" id="ARBA00022574"/>
    </source>
</evidence>
<dbReference type="SUPFAM" id="SSF57850">
    <property type="entry name" value="RING/U-box"/>
    <property type="match status" value="2"/>
</dbReference>
<dbReference type="InterPro" id="IPR055340">
    <property type="entry name" value="RING-Ubox_PRP19"/>
</dbReference>